<comment type="caution">
    <text evidence="3">The sequence shown here is derived from an EMBL/GenBank/DDBJ whole genome shotgun (WGS) entry which is preliminary data.</text>
</comment>
<keyword evidence="4" id="KW-1185">Reference proteome</keyword>
<sequence length="109" mass="12751">MTRDGSWLLANINVTGYYRVNYDHGNWESLLAQLHSEHQVIPVINRAQLVDDAFNLARARMVSNTLALNTTLYLSVETQYMPWQSALDNLDYYYLMLDRTEVYPHMQAH</sequence>
<evidence type="ECO:0000313" key="3">
    <source>
        <dbReference type="EMBL" id="KAF3854284.1"/>
    </source>
</evidence>
<dbReference type="EMBL" id="JAAKFY010000007">
    <property type="protein sequence ID" value="KAF3854284.1"/>
    <property type="molecule type" value="Genomic_DNA"/>
</dbReference>
<dbReference type="GO" id="GO:0042277">
    <property type="term" value="F:peptide binding"/>
    <property type="evidence" value="ECO:0007669"/>
    <property type="project" value="TreeGrafter"/>
</dbReference>
<dbReference type="GO" id="GO:0043171">
    <property type="term" value="P:peptide catabolic process"/>
    <property type="evidence" value="ECO:0007669"/>
    <property type="project" value="TreeGrafter"/>
</dbReference>
<dbReference type="GO" id="GO:0005737">
    <property type="term" value="C:cytoplasm"/>
    <property type="evidence" value="ECO:0007669"/>
    <property type="project" value="TreeGrafter"/>
</dbReference>
<gene>
    <name evidence="3" type="ORF">F7725_022339</name>
</gene>
<protein>
    <recommendedName>
        <fullName evidence="2">ERAP1-like C-terminal domain-containing protein</fullName>
    </recommendedName>
</protein>
<reference evidence="3 4" key="1">
    <citation type="submission" date="2020-03" db="EMBL/GenBank/DDBJ databases">
        <title>Dissostichus mawsoni Genome sequencing and assembly.</title>
        <authorList>
            <person name="Park H."/>
        </authorList>
    </citation>
    <scope>NUCLEOTIDE SEQUENCE [LARGE SCALE GENOMIC DNA]</scope>
    <source>
        <strain evidence="3">DM0001</strain>
        <tissue evidence="3">Muscle</tissue>
    </source>
</reference>
<dbReference type="GO" id="GO:0005886">
    <property type="term" value="C:plasma membrane"/>
    <property type="evidence" value="ECO:0007669"/>
    <property type="project" value="TreeGrafter"/>
</dbReference>
<dbReference type="GO" id="GO:0006508">
    <property type="term" value="P:proteolysis"/>
    <property type="evidence" value="ECO:0007669"/>
    <property type="project" value="TreeGrafter"/>
</dbReference>
<proteinExistence type="inferred from homology"/>
<evidence type="ECO:0000256" key="1">
    <source>
        <dbReference type="ARBA" id="ARBA00010136"/>
    </source>
</evidence>
<dbReference type="Pfam" id="PF11838">
    <property type="entry name" value="ERAP1_C"/>
    <property type="match status" value="1"/>
</dbReference>
<organism evidence="3 4">
    <name type="scientific">Dissostichus mawsoni</name>
    <name type="common">Antarctic cod</name>
    <dbReference type="NCBI Taxonomy" id="36200"/>
    <lineage>
        <taxon>Eukaryota</taxon>
        <taxon>Metazoa</taxon>
        <taxon>Chordata</taxon>
        <taxon>Craniata</taxon>
        <taxon>Vertebrata</taxon>
        <taxon>Euteleostomi</taxon>
        <taxon>Actinopterygii</taxon>
        <taxon>Neopterygii</taxon>
        <taxon>Teleostei</taxon>
        <taxon>Neoteleostei</taxon>
        <taxon>Acanthomorphata</taxon>
        <taxon>Eupercaria</taxon>
        <taxon>Perciformes</taxon>
        <taxon>Notothenioidei</taxon>
        <taxon>Nototheniidae</taxon>
        <taxon>Dissostichus</taxon>
    </lineage>
</organism>
<dbReference type="InterPro" id="IPR024571">
    <property type="entry name" value="ERAP1-like_C_dom"/>
</dbReference>
<name>A0A7J5YXF6_DISMA</name>
<dbReference type="Proteomes" id="UP000518266">
    <property type="component" value="Unassembled WGS sequence"/>
</dbReference>
<dbReference type="PANTHER" id="PTHR11533">
    <property type="entry name" value="PROTEASE M1 ZINC METALLOPROTEASE"/>
    <property type="match status" value="1"/>
</dbReference>
<dbReference type="PANTHER" id="PTHR11533:SF271">
    <property type="entry name" value="AMINOPEPTIDASE"/>
    <property type="match status" value="1"/>
</dbReference>
<dbReference type="GO" id="GO:0005615">
    <property type="term" value="C:extracellular space"/>
    <property type="evidence" value="ECO:0007669"/>
    <property type="project" value="TreeGrafter"/>
</dbReference>
<dbReference type="Gene3D" id="1.10.3480.20">
    <property type="match status" value="1"/>
</dbReference>
<dbReference type="GO" id="GO:0008270">
    <property type="term" value="F:zinc ion binding"/>
    <property type="evidence" value="ECO:0007669"/>
    <property type="project" value="TreeGrafter"/>
</dbReference>
<accession>A0A7J5YXF6</accession>
<dbReference type="AlphaFoldDB" id="A0A7J5YXF6"/>
<evidence type="ECO:0000259" key="2">
    <source>
        <dbReference type="Pfam" id="PF11838"/>
    </source>
</evidence>
<dbReference type="GO" id="GO:0070006">
    <property type="term" value="F:metalloaminopeptidase activity"/>
    <property type="evidence" value="ECO:0007669"/>
    <property type="project" value="TreeGrafter"/>
</dbReference>
<feature type="domain" description="ERAP1-like C-terminal" evidence="2">
    <location>
        <begin position="7"/>
        <end position="108"/>
    </location>
</feature>
<dbReference type="OrthoDB" id="8957945at2759"/>
<evidence type="ECO:0000313" key="4">
    <source>
        <dbReference type="Proteomes" id="UP000518266"/>
    </source>
</evidence>
<comment type="similarity">
    <text evidence="1">Belongs to the peptidase M1 family.</text>
</comment>
<dbReference type="InterPro" id="IPR050344">
    <property type="entry name" value="Peptidase_M1_aminopeptidases"/>
</dbReference>